<accession>X1N6J2</accession>
<gene>
    <name evidence="2" type="ORF">S06H3_26021</name>
</gene>
<comment type="caution">
    <text evidence="2">The sequence shown here is derived from an EMBL/GenBank/DDBJ whole genome shotgun (WGS) entry which is preliminary data.</text>
</comment>
<evidence type="ECO:0000313" key="2">
    <source>
        <dbReference type="EMBL" id="GAI25851.1"/>
    </source>
</evidence>
<reference evidence="2" key="1">
    <citation type="journal article" date="2014" name="Front. Microbiol.">
        <title>High frequency of phylogenetically diverse reductive dehalogenase-homologous genes in deep subseafloor sedimentary metagenomes.</title>
        <authorList>
            <person name="Kawai M."/>
            <person name="Futagami T."/>
            <person name="Toyoda A."/>
            <person name="Takaki Y."/>
            <person name="Nishi S."/>
            <person name="Hori S."/>
            <person name="Arai W."/>
            <person name="Tsubouchi T."/>
            <person name="Morono Y."/>
            <person name="Uchiyama I."/>
            <person name="Ito T."/>
            <person name="Fujiyama A."/>
            <person name="Inagaki F."/>
            <person name="Takami H."/>
        </authorList>
    </citation>
    <scope>NUCLEOTIDE SEQUENCE</scope>
    <source>
        <strain evidence="2">Expedition CK06-06</strain>
    </source>
</reference>
<dbReference type="EMBL" id="BARV01015014">
    <property type="protein sequence ID" value="GAI25851.1"/>
    <property type="molecule type" value="Genomic_DNA"/>
</dbReference>
<protein>
    <submittedName>
        <fullName evidence="2">Uncharacterized protein</fullName>
    </submittedName>
</protein>
<sequence length="116" mass="12608">MPAKVSPMAIPLFLANHLGIVEVIGIKQQLIPIPIKSPQTKYTCHNELICDIKKKPIPVNSPLSVTKIRGPYLSLSLPLRIEKSPDISINIEKAPDSAPLSQPNSIVRGTKNTPNA</sequence>
<evidence type="ECO:0000256" key="1">
    <source>
        <dbReference type="SAM" id="MobiDB-lite"/>
    </source>
</evidence>
<organism evidence="2">
    <name type="scientific">marine sediment metagenome</name>
    <dbReference type="NCBI Taxonomy" id="412755"/>
    <lineage>
        <taxon>unclassified sequences</taxon>
        <taxon>metagenomes</taxon>
        <taxon>ecological metagenomes</taxon>
    </lineage>
</organism>
<name>X1N6J2_9ZZZZ</name>
<feature type="compositionally biased region" description="Polar residues" evidence="1">
    <location>
        <begin position="99"/>
        <end position="116"/>
    </location>
</feature>
<dbReference type="AlphaFoldDB" id="X1N6J2"/>
<proteinExistence type="predicted"/>
<feature type="region of interest" description="Disordered" evidence="1">
    <location>
        <begin position="92"/>
        <end position="116"/>
    </location>
</feature>